<dbReference type="InterPro" id="IPR013785">
    <property type="entry name" value="Aldolase_TIM"/>
</dbReference>
<keyword evidence="3" id="KW-0560">Oxidoreductase</keyword>
<dbReference type="Pfam" id="PF03060">
    <property type="entry name" value="NMO"/>
    <property type="match status" value="2"/>
</dbReference>
<dbReference type="PANTHER" id="PTHR32332">
    <property type="entry name" value="2-NITROPROPANE DIOXYGENASE"/>
    <property type="match status" value="1"/>
</dbReference>
<proteinExistence type="predicted"/>
<dbReference type="InterPro" id="IPR006311">
    <property type="entry name" value="TAT_signal"/>
</dbReference>
<dbReference type="InterPro" id="IPR004136">
    <property type="entry name" value="NMO"/>
</dbReference>
<name>A0A136A6W8_9ALTE</name>
<dbReference type="STRING" id="1799789.AX660_00470"/>
<evidence type="ECO:0000256" key="3">
    <source>
        <dbReference type="ARBA" id="ARBA00023002"/>
    </source>
</evidence>
<accession>A0A136A6W8</accession>
<dbReference type="PANTHER" id="PTHR32332:SF20">
    <property type="entry name" value="2-NITROPROPANE DIOXYGENASE-LIKE PROTEIN"/>
    <property type="match status" value="1"/>
</dbReference>
<dbReference type="OrthoDB" id="9778912at2"/>
<dbReference type="SUPFAM" id="SSF51412">
    <property type="entry name" value="Inosine monophosphate dehydrogenase (IMPDH)"/>
    <property type="match status" value="1"/>
</dbReference>
<feature type="transmembrane region" description="Helical" evidence="4">
    <location>
        <begin position="12"/>
        <end position="33"/>
    </location>
</feature>
<evidence type="ECO:0000313" key="5">
    <source>
        <dbReference type="EMBL" id="KXI30972.1"/>
    </source>
</evidence>
<comment type="caution">
    <text evidence="5">The sequence shown here is derived from an EMBL/GenBank/DDBJ whole genome shotgun (WGS) entry which is preliminary data.</text>
</comment>
<dbReference type="Proteomes" id="UP000070299">
    <property type="component" value="Unassembled WGS sequence"/>
</dbReference>
<keyword evidence="4" id="KW-0472">Membrane</keyword>
<organism evidence="5 6">
    <name type="scientific">Paraglaciecola hydrolytica</name>
    <dbReference type="NCBI Taxonomy" id="1799789"/>
    <lineage>
        <taxon>Bacteria</taxon>
        <taxon>Pseudomonadati</taxon>
        <taxon>Pseudomonadota</taxon>
        <taxon>Gammaproteobacteria</taxon>
        <taxon>Alteromonadales</taxon>
        <taxon>Alteromonadaceae</taxon>
        <taxon>Paraglaciecola</taxon>
    </lineage>
</organism>
<protein>
    <recommendedName>
        <fullName evidence="7">Nitronate monooxygenase domain-containing protein</fullName>
    </recommendedName>
</protein>
<evidence type="ECO:0000256" key="4">
    <source>
        <dbReference type="SAM" id="Phobius"/>
    </source>
</evidence>
<dbReference type="Gene3D" id="3.20.20.70">
    <property type="entry name" value="Aldolase class I"/>
    <property type="match status" value="1"/>
</dbReference>
<dbReference type="AlphaFoldDB" id="A0A136A6W8"/>
<evidence type="ECO:0000313" key="6">
    <source>
        <dbReference type="Proteomes" id="UP000070299"/>
    </source>
</evidence>
<dbReference type="GO" id="GO:0018580">
    <property type="term" value="F:nitronate monooxygenase activity"/>
    <property type="evidence" value="ECO:0007669"/>
    <property type="project" value="InterPro"/>
</dbReference>
<evidence type="ECO:0008006" key="7">
    <source>
        <dbReference type="Google" id="ProtNLM"/>
    </source>
</evidence>
<gene>
    <name evidence="5" type="ORF">AX660_00470</name>
</gene>
<keyword evidence="2" id="KW-0288">FMN</keyword>
<keyword evidence="4" id="KW-1133">Transmembrane helix</keyword>
<dbReference type="CDD" id="cd04730">
    <property type="entry name" value="NPD_like"/>
    <property type="match status" value="1"/>
</dbReference>
<dbReference type="EMBL" id="LSNE01000001">
    <property type="protein sequence ID" value="KXI30972.1"/>
    <property type="molecule type" value="Genomic_DNA"/>
</dbReference>
<dbReference type="RefSeq" id="WP_068370879.1">
    <property type="nucleotide sequence ID" value="NZ_LSNE01000001.1"/>
</dbReference>
<sequence>MIDNELQTRRRFLCNGLLVTAGAAITMHAPSAFSQISRPNRVGKNLMPLPMRSIKFMKMMNIKYPIIQAPTGSTVTPELTIAVAEKGALAALPLTWTSPEDAVSQVTSINKATDGAFFANFVLQFTPKSLDSALQAGIKIVQFSWGLPSPEMIAKVRAAAVIMGIQVTNEASARAAIDAGADYLVCQGVEAGGHVQASRPLAESLKRVLSVAGDLPVVASGGIATGEDMFNYIEMGAAAVVMGTRFVASQESAAHADYKASLVKAKSEDTVFTVCFNRGWSNAPHRVLRNNTFENWESAGCPRLENSPGVNDIIGHFANGREAARYSYSLPIKGMTGQVSDAPMYAGKGVEYIDDIPTVAEIIDRIWHEYVVI</sequence>
<keyword evidence="4" id="KW-0812">Transmembrane</keyword>
<keyword evidence="6" id="KW-1185">Reference proteome</keyword>
<reference evidence="6" key="1">
    <citation type="submission" date="2016-02" db="EMBL/GenBank/DDBJ databases">
        <authorList>
            <person name="Schultz-Johansen M."/>
            <person name="Glaring M.A."/>
            <person name="Bech P.K."/>
            <person name="Stougaard P."/>
        </authorList>
    </citation>
    <scope>NUCLEOTIDE SEQUENCE [LARGE SCALE GENOMIC DNA]</scope>
    <source>
        <strain evidence="6">S66</strain>
    </source>
</reference>
<evidence type="ECO:0000256" key="1">
    <source>
        <dbReference type="ARBA" id="ARBA00022630"/>
    </source>
</evidence>
<keyword evidence="1" id="KW-0285">Flavoprotein</keyword>
<evidence type="ECO:0000256" key="2">
    <source>
        <dbReference type="ARBA" id="ARBA00022643"/>
    </source>
</evidence>
<dbReference type="PROSITE" id="PS51318">
    <property type="entry name" value="TAT"/>
    <property type="match status" value="1"/>
</dbReference>